<protein>
    <recommendedName>
        <fullName evidence="5">FRIGIDA-like protein</fullName>
    </recommendedName>
</protein>
<evidence type="ECO:0000259" key="6">
    <source>
        <dbReference type="Pfam" id="PF00646"/>
    </source>
</evidence>
<dbReference type="InterPro" id="IPR012474">
    <property type="entry name" value="Frigida"/>
</dbReference>
<dbReference type="Proteomes" id="UP000236291">
    <property type="component" value="Unassembled WGS sequence"/>
</dbReference>
<evidence type="ECO:0000313" key="8">
    <source>
        <dbReference type="Proteomes" id="UP000236291"/>
    </source>
</evidence>
<dbReference type="PANTHER" id="PTHR31791">
    <property type="entry name" value="FRIGIDA-LIKE PROTEIN 3-RELATED"/>
    <property type="match status" value="1"/>
</dbReference>
<dbReference type="Pfam" id="PF00646">
    <property type="entry name" value="F-box"/>
    <property type="match status" value="1"/>
</dbReference>
<accession>A0A2K3LRL0</accession>
<evidence type="ECO:0000256" key="1">
    <source>
        <dbReference type="ARBA" id="ARBA00008956"/>
    </source>
</evidence>
<sequence length="303" mass="33480">MISLSSMHSNHLSSFTGDHLSPTIDGMQLLPIEQTDELESQGNDTLVSLLASSDPSKDVLDIIQNPSITHCKGDNVVIINSCHIVLLEQLMKISPHVKPPVRQEAMKLALNLKAYIAENAENSVAVLGFLLLLSIYGLVSSFDEDEVLKLFEFVAQQKTAVELFGTMGLADKISGFVQNLIQKHKHIKAVRFICAYNMANKNQSVDHLLRKHVEISAKVISESNCKKTNHIAIKDKARDQEIDTLETVLQCISDNKIESVDLLSQLSIFSRKDKISSLSDSVLHHILSFLPTKDAVATSVLSK</sequence>
<feature type="non-terminal residue" evidence="7">
    <location>
        <position position="303"/>
    </location>
</feature>
<dbReference type="EMBL" id="ASHM01039322">
    <property type="protein sequence ID" value="PNX81143.1"/>
    <property type="molecule type" value="Genomic_DNA"/>
</dbReference>
<keyword evidence="2 5" id="KW-0217">Developmental protein</keyword>
<proteinExistence type="inferred from homology"/>
<dbReference type="SUPFAM" id="SSF81383">
    <property type="entry name" value="F-box domain"/>
    <property type="match status" value="1"/>
</dbReference>
<gene>
    <name evidence="7" type="ORF">L195_g037159</name>
</gene>
<evidence type="ECO:0000313" key="7">
    <source>
        <dbReference type="EMBL" id="PNX81143.1"/>
    </source>
</evidence>
<comment type="caution">
    <text evidence="7">The sequence shown here is derived from an EMBL/GenBank/DDBJ whole genome shotgun (WGS) entry which is preliminary data.</text>
</comment>
<reference evidence="7 8" key="2">
    <citation type="journal article" date="2017" name="Front. Plant Sci.">
        <title>Gene Classification and Mining of Molecular Markers Useful in Red Clover (Trifolium pratense) Breeding.</title>
        <authorList>
            <person name="Istvanek J."/>
            <person name="Dluhosova J."/>
            <person name="Dluhos P."/>
            <person name="Patkova L."/>
            <person name="Nedelnik J."/>
            <person name="Repkova J."/>
        </authorList>
    </citation>
    <scope>NUCLEOTIDE SEQUENCE [LARGE SCALE GENOMIC DNA]</scope>
    <source>
        <strain evidence="8">cv. Tatra</strain>
        <tissue evidence="7">Young leaves</tissue>
    </source>
</reference>
<keyword evidence="4 5" id="KW-0287">Flowering</keyword>
<dbReference type="GO" id="GO:0009908">
    <property type="term" value="P:flower development"/>
    <property type="evidence" value="ECO:0007669"/>
    <property type="project" value="UniProtKB-KW"/>
</dbReference>
<dbReference type="PANTHER" id="PTHR31791:SF37">
    <property type="entry name" value="A_TM021B04.7 PROTEIN"/>
    <property type="match status" value="1"/>
</dbReference>
<evidence type="ECO:0000256" key="2">
    <source>
        <dbReference type="ARBA" id="ARBA00022473"/>
    </source>
</evidence>
<dbReference type="InterPro" id="IPR036047">
    <property type="entry name" value="F-box-like_dom_sf"/>
</dbReference>
<organism evidence="7 8">
    <name type="scientific">Trifolium pratense</name>
    <name type="common">Red clover</name>
    <dbReference type="NCBI Taxonomy" id="57577"/>
    <lineage>
        <taxon>Eukaryota</taxon>
        <taxon>Viridiplantae</taxon>
        <taxon>Streptophyta</taxon>
        <taxon>Embryophyta</taxon>
        <taxon>Tracheophyta</taxon>
        <taxon>Spermatophyta</taxon>
        <taxon>Magnoliopsida</taxon>
        <taxon>eudicotyledons</taxon>
        <taxon>Gunneridae</taxon>
        <taxon>Pentapetalae</taxon>
        <taxon>rosids</taxon>
        <taxon>fabids</taxon>
        <taxon>Fabales</taxon>
        <taxon>Fabaceae</taxon>
        <taxon>Papilionoideae</taxon>
        <taxon>50 kb inversion clade</taxon>
        <taxon>NPAAA clade</taxon>
        <taxon>Hologalegina</taxon>
        <taxon>IRL clade</taxon>
        <taxon>Trifolieae</taxon>
        <taxon>Trifolium</taxon>
    </lineage>
</organism>
<evidence type="ECO:0000256" key="3">
    <source>
        <dbReference type="ARBA" id="ARBA00022782"/>
    </source>
</evidence>
<name>A0A2K3LRL0_TRIPR</name>
<reference evidence="7 8" key="1">
    <citation type="journal article" date="2014" name="Am. J. Bot.">
        <title>Genome assembly and annotation for red clover (Trifolium pratense; Fabaceae).</title>
        <authorList>
            <person name="Istvanek J."/>
            <person name="Jaros M."/>
            <person name="Krenek A."/>
            <person name="Repkova J."/>
        </authorList>
    </citation>
    <scope>NUCLEOTIDE SEQUENCE [LARGE SCALE GENOMIC DNA]</scope>
    <source>
        <strain evidence="8">cv. Tatra</strain>
        <tissue evidence="7">Young leaves</tissue>
    </source>
</reference>
<feature type="domain" description="F-box" evidence="6">
    <location>
        <begin position="275"/>
        <end position="303"/>
    </location>
</feature>
<dbReference type="Pfam" id="PF07899">
    <property type="entry name" value="Frigida"/>
    <property type="match status" value="1"/>
</dbReference>
<dbReference type="CDD" id="cd22160">
    <property type="entry name" value="F-box_AtFBL13-like"/>
    <property type="match status" value="1"/>
</dbReference>
<evidence type="ECO:0000256" key="4">
    <source>
        <dbReference type="ARBA" id="ARBA00023089"/>
    </source>
</evidence>
<comment type="similarity">
    <text evidence="1 5">Belongs to the Frigida family.</text>
</comment>
<dbReference type="InterPro" id="IPR001810">
    <property type="entry name" value="F-box_dom"/>
</dbReference>
<evidence type="ECO:0000256" key="5">
    <source>
        <dbReference type="RuleBase" id="RU364012"/>
    </source>
</evidence>
<keyword evidence="3 5" id="KW-0221">Differentiation</keyword>
<dbReference type="STRING" id="57577.A0A2K3LRL0"/>
<dbReference type="AlphaFoldDB" id="A0A2K3LRL0"/>
<dbReference type="InterPro" id="IPR053781">
    <property type="entry name" value="F-box_AtFBL13-like"/>
</dbReference>
<dbReference type="GO" id="GO:0030154">
    <property type="term" value="P:cell differentiation"/>
    <property type="evidence" value="ECO:0007669"/>
    <property type="project" value="UniProtKB-KW"/>
</dbReference>